<proteinExistence type="predicted"/>
<dbReference type="Pfam" id="PF13430">
    <property type="entry name" value="DUF4112"/>
    <property type="match status" value="1"/>
</dbReference>
<organism evidence="1 2">
    <name type="scientific">Lichenifustis flavocetrariae</name>
    <dbReference type="NCBI Taxonomy" id="2949735"/>
    <lineage>
        <taxon>Bacteria</taxon>
        <taxon>Pseudomonadati</taxon>
        <taxon>Pseudomonadota</taxon>
        <taxon>Alphaproteobacteria</taxon>
        <taxon>Hyphomicrobiales</taxon>
        <taxon>Lichenihabitantaceae</taxon>
        <taxon>Lichenifustis</taxon>
    </lineage>
</organism>
<dbReference type="PANTHER" id="PTHR35519:SF2">
    <property type="entry name" value="PH DOMAIN PROTEIN"/>
    <property type="match status" value="1"/>
</dbReference>
<dbReference type="EMBL" id="JAMOIM010000005">
    <property type="protein sequence ID" value="MCW6508365.1"/>
    <property type="molecule type" value="Genomic_DNA"/>
</dbReference>
<reference evidence="1" key="1">
    <citation type="submission" date="2022-05" db="EMBL/GenBank/DDBJ databases">
        <authorList>
            <person name="Pankratov T."/>
        </authorList>
    </citation>
    <scope>NUCLEOTIDE SEQUENCE</scope>
    <source>
        <strain evidence="1">BP6-180914</strain>
    </source>
</reference>
<dbReference type="PANTHER" id="PTHR35519">
    <property type="entry name" value="MEMBRANE PROTEINS"/>
    <property type="match status" value="1"/>
</dbReference>
<evidence type="ECO:0000313" key="1">
    <source>
        <dbReference type="EMBL" id="MCW6508365.1"/>
    </source>
</evidence>
<evidence type="ECO:0000313" key="2">
    <source>
        <dbReference type="Proteomes" id="UP001165667"/>
    </source>
</evidence>
<comment type="caution">
    <text evidence="1">The sequence shown here is derived from an EMBL/GenBank/DDBJ whole genome shotgun (WGS) entry which is preliminary data.</text>
</comment>
<dbReference type="RefSeq" id="WP_282584728.1">
    <property type="nucleotide sequence ID" value="NZ_JAMOIM010000005.1"/>
</dbReference>
<dbReference type="Proteomes" id="UP001165667">
    <property type="component" value="Unassembled WGS sequence"/>
</dbReference>
<dbReference type="AlphaFoldDB" id="A0AA41Z0U7"/>
<accession>A0AA41Z0U7</accession>
<sequence length="133" mass="14302">MTAFSSSVSPAVSDIARLTRLRRLAWMIDGAFRLPGTRFRFGLNSLIGLTPAAGDAVLAAVSLYIVWEGRALGLPRHKLVKMLGNVGVETLAGAVPVLGDLFDMTYKANLRNLAIIEEHLGIPVRGHRPARAA</sequence>
<name>A0AA41Z0U7_9HYPH</name>
<gene>
    <name evidence="1" type="ORF">M8523_10060</name>
</gene>
<keyword evidence="2" id="KW-1185">Reference proteome</keyword>
<protein>
    <submittedName>
        <fullName evidence="1">DUF4112 domain-containing protein</fullName>
    </submittedName>
</protein>
<dbReference type="InterPro" id="IPR025187">
    <property type="entry name" value="DUF4112"/>
</dbReference>